<name>A0A1H0FPQ3_9PSEU</name>
<evidence type="ECO:0000259" key="7">
    <source>
        <dbReference type="Pfam" id="PF12823"/>
    </source>
</evidence>
<accession>A0A1H0FPQ3</accession>
<keyword evidence="3 6" id="KW-0812">Transmembrane</keyword>
<evidence type="ECO:0000256" key="2">
    <source>
        <dbReference type="ARBA" id="ARBA00022475"/>
    </source>
</evidence>
<keyword evidence="4 6" id="KW-1133">Transmembrane helix</keyword>
<organism evidence="8 9">
    <name type="scientific">Lentzea jiangxiensis</name>
    <dbReference type="NCBI Taxonomy" id="641025"/>
    <lineage>
        <taxon>Bacteria</taxon>
        <taxon>Bacillati</taxon>
        <taxon>Actinomycetota</taxon>
        <taxon>Actinomycetes</taxon>
        <taxon>Pseudonocardiales</taxon>
        <taxon>Pseudonocardiaceae</taxon>
        <taxon>Lentzea</taxon>
    </lineage>
</organism>
<keyword evidence="2" id="KW-1003">Cell membrane</keyword>
<comment type="subcellular location">
    <subcellularLocation>
        <location evidence="1">Cell membrane</location>
        <topology evidence="1">Multi-pass membrane protein</topology>
    </subcellularLocation>
</comment>
<feature type="domain" description="DUF3817" evidence="7">
    <location>
        <begin position="8"/>
        <end position="94"/>
    </location>
</feature>
<dbReference type="InterPro" id="IPR023845">
    <property type="entry name" value="DUF3817_TM"/>
</dbReference>
<keyword evidence="5 6" id="KW-0472">Membrane</keyword>
<dbReference type="RefSeq" id="WP_090095293.1">
    <property type="nucleotide sequence ID" value="NZ_FNIX01000001.1"/>
</dbReference>
<proteinExistence type="predicted"/>
<evidence type="ECO:0000256" key="1">
    <source>
        <dbReference type="ARBA" id="ARBA00004651"/>
    </source>
</evidence>
<dbReference type="Proteomes" id="UP000199691">
    <property type="component" value="Unassembled WGS sequence"/>
</dbReference>
<dbReference type="PANTHER" id="PTHR40077">
    <property type="entry name" value="MEMBRANE PROTEIN-RELATED"/>
    <property type="match status" value="1"/>
</dbReference>
<dbReference type="Pfam" id="PF12823">
    <property type="entry name" value="DUF3817"/>
    <property type="match status" value="1"/>
</dbReference>
<dbReference type="STRING" id="641025.SAMN05421507_101863"/>
<evidence type="ECO:0000313" key="9">
    <source>
        <dbReference type="Proteomes" id="UP000199691"/>
    </source>
</evidence>
<feature type="transmembrane region" description="Helical" evidence="6">
    <location>
        <begin position="39"/>
        <end position="60"/>
    </location>
</feature>
<evidence type="ECO:0000313" key="8">
    <source>
        <dbReference type="EMBL" id="SDN96512.1"/>
    </source>
</evidence>
<gene>
    <name evidence="8" type="ORF">SAMN05421507_101863</name>
</gene>
<dbReference type="AlphaFoldDB" id="A0A1H0FPQ3"/>
<dbReference type="EMBL" id="FNIX01000001">
    <property type="protein sequence ID" value="SDN96512.1"/>
    <property type="molecule type" value="Genomic_DNA"/>
</dbReference>
<sequence length="111" mass="12224">MTFSSVVGRFRILALAEAVSWAGLLLGMFFKYVVVQNEIGVKIFGPIHGFVFVAFILVTLMTKEPLKWDARTLLLGLLSSIPPFGTVLFERWAAKTGRLDEPASAPSPEQP</sequence>
<dbReference type="GO" id="GO:0005886">
    <property type="term" value="C:plasma membrane"/>
    <property type="evidence" value="ECO:0007669"/>
    <property type="project" value="UniProtKB-SubCell"/>
</dbReference>
<evidence type="ECO:0000256" key="6">
    <source>
        <dbReference type="SAM" id="Phobius"/>
    </source>
</evidence>
<protein>
    <submittedName>
        <fullName evidence="8">Integral membrane protein</fullName>
    </submittedName>
</protein>
<evidence type="ECO:0000256" key="4">
    <source>
        <dbReference type="ARBA" id="ARBA00022989"/>
    </source>
</evidence>
<reference evidence="9" key="1">
    <citation type="submission" date="2016-10" db="EMBL/GenBank/DDBJ databases">
        <authorList>
            <person name="Varghese N."/>
            <person name="Submissions S."/>
        </authorList>
    </citation>
    <scope>NUCLEOTIDE SEQUENCE [LARGE SCALE GENOMIC DNA]</scope>
    <source>
        <strain evidence="9">CGMCC 4.6609</strain>
    </source>
</reference>
<dbReference type="NCBIfam" id="TIGR03954">
    <property type="entry name" value="integ_memb_HG"/>
    <property type="match status" value="1"/>
</dbReference>
<evidence type="ECO:0000256" key="5">
    <source>
        <dbReference type="ARBA" id="ARBA00023136"/>
    </source>
</evidence>
<feature type="transmembrane region" description="Helical" evidence="6">
    <location>
        <begin position="12"/>
        <end position="33"/>
    </location>
</feature>
<keyword evidence="9" id="KW-1185">Reference proteome</keyword>
<dbReference type="OrthoDB" id="3396203at2"/>
<dbReference type="PANTHER" id="PTHR40077:SF1">
    <property type="entry name" value="MEMBRANE PROTEIN"/>
    <property type="match status" value="1"/>
</dbReference>
<evidence type="ECO:0000256" key="3">
    <source>
        <dbReference type="ARBA" id="ARBA00022692"/>
    </source>
</evidence>